<keyword evidence="2" id="KW-1185">Reference proteome</keyword>
<evidence type="ECO:0000313" key="2">
    <source>
        <dbReference type="Proteomes" id="UP000323166"/>
    </source>
</evidence>
<dbReference type="Proteomes" id="UP000323166">
    <property type="component" value="Unassembled WGS sequence"/>
</dbReference>
<proteinExistence type="predicted"/>
<accession>A0A5S4ZQI9</accession>
<reference evidence="1 2" key="1">
    <citation type="submission" date="2019-07" db="EMBL/GenBank/DDBJ databases">
        <title>Genomic Encyclopedia of Type Strains, Phase I: the one thousand microbial genomes (KMG-I) project.</title>
        <authorList>
            <person name="Kyrpides N."/>
        </authorList>
    </citation>
    <scope>NUCLEOTIDE SEQUENCE [LARGE SCALE GENOMIC DNA]</scope>
    <source>
        <strain evidence="1 2">DSM 6562</strain>
    </source>
</reference>
<organism evidence="1 2">
    <name type="scientific">Desulfallas thermosapovorans DSM 6562</name>
    <dbReference type="NCBI Taxonomy" id="1121431"/>
    <lineage>
        <taxon>Bacteria</taxon>
        <taxon>Bacillati</taxon>
        <taxon>Bacillota</taxon>
        <taxon>Clostridia</taxon>
        <taxon>Eubacteriales</taxon>
        <taxon>Desulfallaceae</taxon>
        <taxon>Desulfallas</taxon>
    </lineage>
</organism>
<comment type="caution">
    <text evidence="1">The sequence shown here is derived from an EMBL/GenBank/DDBJ whole genome shotgun (WGS) entry which is preliminary data.</text>
</comment>
<gene>
    <name evidence="1" type="ORF">LX24_01985</name>
</gene>
<name>A0A5S4ZQI9_9FIRM</name>
<protein>
    <submittedName>
        <fullName evidence="1">Uncharacterized protein</fullName>
    </submittedName>
</protein>
<dbReference type="AlphaFoldDB" id="A0A5S4ZQI9"/>
<evidence type="ECO:0000313" key="1">
    <source>
        <dbReference type="EMBL" id="TYO94969.1"/>
    </source>
</evidence>
<dbReference type="EMBL" id="VNHM01000010">
    <property type="protein sequence ID" value="TYO94969.1"/>
    <property type="molecule type" value="Genomic_DNA"/>
</dbReference>
<sequence>MILFIPRFSKSPTASRVVSRLFFQDNVFTHPRAGRRILCSETDDTYLFTVYV</sequence>